<gene>
    <name evidence="1" type="ORF">DealDRAFT_0059</name>
</gene>
<evidence type="ECO:0000313" key="1">
    <source>
        <dbReference type="EMBL" id="EEG78785.1"/>
    </source>
</evidence>
<dbReference type="AlphaFoldDB" id="C0GC50"/>
<dbReference type="EMBL" id="ACJM01000001">
    <property type="protein sequence ID" value="EEG78785.1"/>
    <property type="molecule type" value="Genomic_DNA"/>
</dbReference>
<dbReference type="Gene3D" id="3.10.20.30">
    <property type="match status" value="1"/>
</dbReference>
<protein>
    <submittedName>
        <fullName evidence="1">ThiamineS protein</fullName>
    </submittedName>
</protein>
<dbReference type="RefSeq" id="WP_008513757.1">
    <property type="nucleotide sequence ID" value="NZ_ACJM01000001.1"/>
</dbReference>
<name>C0GC50_DETAL</name>
<reference evidence="1 2" key="1">
    <citation type="submission" date="2009-02" db="EMBL/GenBank/DDBJ databases">
        <title>Sequencing of the draft genome and assembly of Dethiobacter alkaliphilus AHT 1.</title>
        <authorList>
            <consortium name="US DOE Joint Genome Institute (JGI-PGF)"/>
            <person name="Lucas S."/>
            <person name="Copeland A."/>
            <person name="Lapidus A."/>
            <person name="Glavina del Rio T."/>
            <person name="Dalin E."/>
            <person name="Tice H."/>
            <person name="Bruce D."/>
            <person name="Goodwin L."/>
            <person name="Pitluck S."/>
            <person name="Larimer F."/>
            <person name="Land M.L."/>
            <person name="Hauser L."/>
            <person name="Muyzer G."/>
        </authorList>
    </citation>
    <scope>NUCLEOTIDE SEQUENCE [LARGE SCALE GENOMIC DNA]</scope>
    <source>
        <strain evidence="1 2">AHT 1</strain>
    </source>
</reference>
<dbReference type="InterPro" id="IPR003749">
    <property type="entry name" value="ThiS/MoaD-like"/>
</dbReference>
<dbReference type="Proteomes" id="UP000006443">
    <property type="component" value="Unassembled WGS sequence"/>
</dbReference>
<dbReference type="Pfam" id="PF02597">
    <property type="entry name" value="ThiS"/>
    <property type="match status" value="1"/>
</dbReference>
<comment type="caution">
    <text evidence="1">The sequence shown here is derived from an EMBL/GenBank/DDBJ whole genome shotgun (WGS) entry which is preliminary data.</text>
</comment>
<keyword evidence="2" id="KW-1185">Reference proteome</keyword>
<evidence type="ECO:0000313" key="2">
    <source>
        <dbReference type="Proteomes" id="UP000006443"/>
    </source>
</evidence>
<accession>C0GC50</accession>
<dbReference type="eggNOG" id="COG1977">
    <property type="taxonomic scope" value="Bacteria"/>
</dbReference>
<dbReference type="STRING" id="555088.DealDRAFT_0059"/>
<dbReference type="InterPro" id="IPR012675">
    <property type="entry name" value="Beta-grasp_dom_sf"/>
</dbReference>
<organism evidence="1 2">
    <name type="scientific">Dethiobacter alkaliphilus AHT 1</name>
    <dbReference type="NCBI Taxonomy" id="555088"/>
    <lineage>
        <taxon>Bacteria</taxon>
        <taxon>Bacillati</taxon>
        <taxon>Bacillota</taxon>
        <taxon>Dethiobacteria</taxon>
        <taxon>Dethiobacterales</taxon>
        <taxon>Dethiobacteraceae</taxon>
        <taxon>Dethiobacter</taxon>
    </lineage>
</organism>
<proteinExistence type="predicted"/>
<dbReference type="InterPro" id="IPR016155">
    <property type="entry name" value="Mopterin_synth/thiamin_S_b"/>
</dbReference>
<sequence>MKVIRVFLHNFLDTYSGQGPETELEILDGWQVRDVLAAIGIEPEIIGVVLVNKKLADKDTEIKANDRVDLYPLFGGG</sequence>
<dbReference type="SUPFAM" id="SSF54285">
    <property type="entry name" value="MoaD/ThiS"/>
    <property type="match status" value="1"/>
</dbReference>